<dbReference type="InterPro" id="IPR033690">
    <property type="entry name" value="Adenylat_kinase_CS"/>
</dbReference>
<dbReference type="InterPro" id="IPR027417">
    <property type="entry name" value="P-loop_NTPase"/>
</dbReference>
<dbReference type="InterPro" id="IPR000850">
    <property type="entry name" value="Adenylat/UMP-CMP_kin"/>
</dbReference>
<evidence type="ECO:0000259" key="4">
    <source>
        <dbReference type="Pfam" id="PF05191"/>
    </source>
</evidence>
<dbReference type="NCBIfam" id="NF001381">
    <property type="entry name" value="PRK00279.1-3"/>
    <property type="match status" value="1"/>
</dbReference>
<organism evidence="5">
    <name type="scientific">marine sediment metagenome</name>
    <dbReference type="NCBI Taxonomy" id="412755"/>
    <lineage>
        <taxon>unclassified sequences</taxon>
        <taxon>metagenomes</taxon>
        <taxon>ecological metagenomes</taxon>
    </lineage>
</organism>
<comment type="caution">
    <text evidence="5">The sequence shown here is derived from an EMBL/GenBank/DDBJ whole genome shotgun (WGS) entry which is preliminary data.</text>
</comment>
<keyword evidence="1" id="KW-0808">Transferase</keyword>
<dbReference type="FunFam" id="3.40.50.300:FF:000106">
    <property type="entry name" value="Adenylate kinase mitochondrial"/>
    <property type="match status" value="1"/>
</dbReference>
<reference evidence="5" key="1">
    <citation type="journal article" date="2015" name="Nature">
        <title>Complex archaea that bridge the gap between prokaryotes and eukaryotes.</title>
        <authorList>
            <person name="Spang A."/>
            <person name="Saw J.H."/>
            <person name="Jorgensen S.L."/>
            <person name="Zaremba-Niedzwiedzka K."/>
            <person name="Martijn J."/>
            <person name="Lind A.E."/>
            <person name="van Eijk R."/>
            <person name="Schleper C."/>
            <person name="Guy L."/>
            <person name="Ettema T.J."/>
        </authorList>
    </citation>
    <scope>NUCLEOTIDE SEQUENCE</scope>
</reference>
<evidence type="ECO:0000256" key="2">
    <source>
        <dbReference type="ARBA" id="ARBA00022741"/>
    </source>
</evidence>
<dbReference type="GO" id="GO:0005524">
    <property type="term" value="F:ATP binding"/>
    <property type="evidence" value="ECO:0007669"/>
    <property type="project" value="InterPro"/>
</dbReference>
<dbReference type="PROSITE" id="PS00113">
    <property type="entry name" value="ADENYLATE_KINASE"/>
    <property type="match status" value="1"/>
</dbReference>
<protein>
    <recommendedName>
        <fullName evidence="4">Adenylate kinase active site lid domain-containing protein</fullName>
    </recommendedName>
</protein>
<dbReference type="SUPFAM" id="SSF52540">
    <property type="entry name" value="P-loop containing nucleoside triphosphate hydrolases"/>
    <property type="match status" value="1"/>
</dbReference>
<proteinExistence type="inferred from homology"/>
<dbReference type="PRINTS" id="PR00094">
    <property type="entry name" value="ADENYLTKNASE"/>
</dbReference>
<sequence length="245" mass="27544">MKNILLLFGLAVVLLIGLTTYRNSKKEKPLVVILMGAPGAGKGTHSSELSKTLNIPRISTGDLCRENIKNETPLGKAAKELMDKGELVPDNIVVEMLFNHIHDKGYDLTGYILDGFPRTLIQAKALDQRLDKDYKKIALNLNIDEEKLIDRITGRLICTSCQTPFHKTNLPPKVEGKCDKCASDLYQRDDDTKEVLKNRLEAYNKDTKALIDYYQDSKVLKDIDSNGSKEIVLENLLKNINQKKS</sequence>
<accession>A0A0F9F9D7</accession>
<evidence type="ECO:0000313" key="5">
    <source>
        <dbReference type="EMBL" id="KKL47712.1"/>
    </source>
</evidence>
<dbReference type="NCBIfam" id="TIGR01351">
    <property type="entry name" value="adk"/>
    <property type="match status" value="1"/>
</dbReference>
<keyword evidence="2" id="KW-0547">Nucleotide-binding</keyword>
<dbReference type="Gene3D" id="3.40.50.300">
    <property type="entry name" value="P-loop containing nucleotide triphosphate hydrolases"/>
    <property type="match status" value="1"/>
</dbReference>
<dbReference type="InterPro" id="IPR006259">
    <property type="entry name" value="Adenyl_kin_sub"/>
</dbReference>
<dbReference type="NCBIfam" id="NF001380">
    <property type="entry name" value="PRK00279.1-2"/>
    <property type="match status" value="1"/>
</dbReference>
<dbReference type="InterPro" id="IPR007862">
    <property type="entry name" value="Adenylate_kinase_lid-dom"/>
</dbReference>
<dbReference type="GO" id="GO:0004017">
    <property type="term" value="F:AMP kinase activity"/>
    <property type="evidence" value="ECO:0007669"/>
    <property type="project" value="InterPro"/>
</dbReference>
<dbReference type="PANTHER" id="PTHR23359">
    <property type="entry name" value="NUCLEOTIDE KINASE"/>
    <property type="match status" value="1"/>
</dbReference>
<keyword evidence="3" id="KW-0418">Kinase</keyword>
<feature type="domain" description="Adenylate kinase active site lid" evidence="4">
    <location>
        <begin position="155"/>
        <end position="190"/>
    </location>
</feature>
<name>A0A0F9F9D7_9ZZZZ</name>
<dbReference type="EMBL" id="LAZR01033569">
    <property type="protein sequence ID" value="KKL47712.1"/>
    <property type="molecule type" value="Genomic_DNA"/>
</dbReference>
<gene>
    <name evidence="5" type="ORF">LCGC14_2332790</name>
</gene>
<dbReference type="Pfam" id="PF05191">
    <property type="entry name" value="ADK_lid"/>
    <property type="match status" value="1"/>
</dbReference>
<dbReference type="Pfam" id="PF00406">
    <property type="entry name" value="ADK"/>
    <property type="match status" value="1"/>
</dbReference>
<evidence type="ECO:0000256" key="3">
    <source>
        <dbReference type="ARBA" id="ARBA00022777"/>
    </source>
</evidence>
<dbReference type="AlphaFoldDB" id="A0A0F9F9D7"/>
<dbReference type="HAMAP" id="MF_00235">
    <property type="entry name" value="Adenylate_kinase_Adk"/>
    <property type="match status" value="1"/>
</dbReference>
<evidence type="ECO:0000256" key="1">
    <source>
        <dbReference type="ARBA" id="ARBA00022679"/>
    </source>
</evidence>
<dbReference type="CDD" id="cd01428">
    <property type="entry name" value="ADK"/>
    <property type="match status" value="1"/>
</dbReference>